<keyword evidence="12 19" id="KW-0175">Coiled coil</keyword>
<dbReference type="Pfam" id="PF08657">
    <property type="entry name" value="DASH_Spc34"/>
    <property type="match status" value="1"/>
</dbReference>
<evidence type="ECO:0000313" key="21">
    <source>
        <dbReference type="Proteomes" id="UP000190831"/>
    </source>
</evidence>
<dbReference type="GO" id="GO:0042729">
    <property type="term" value="C:DASH complex"/>
    <property type="evidence" value="ECO:0007669"/>
    <property type="project" value="InterPro"/>
</dbReference>
<evidence type="ECO:0000256" key="2">
    <source>
        <dbReference type="ARBA" id="ARBA00004186"/>
    </source>
</evidence>
<evidence type="ECO:0000256" key="14">
    <source>
        <dbReference type="ARBA" id="ARBA00023242"/>
    </source>
</evidence>
<dbReference type="OMA" id="LIRDCNP"/>
<keyword evidence="5" id="KW-0158">Chromosome</keyword>
<keyword evidence="13" id="KW-0206">Cytoskeleton</keyword>
<keyword evidence="11" id="KW-0995">Kinetochore</keyword>
<dbReference type="STRING" id="4955.A0A1G4M913"/>
<evidence type="ECO:0000256" key="12">
    <source>
        <dbReference type="ARBA" id="ARBA00023054"/>
    </source>
</evidence>
<evidence type="ECO:0000256" key="4">
    <source>
        <dbReference type="ARBA" id="ARBA00008491"/>
    </source>
</evidence>
<reference evidence="21" key="1">
    <citation type="submission" date="2016-03" db="EMBL/GenBank/DDBJ databases">
        <authorList>
            <person name="Devillers H."/>
        </authorList>
    </citation>
    <scope>NUCLEOTIDE SEQUENCE [LARGE SCALE GENOMIC DNA]</scope>
</reference>
<keyword evidence="14" id="KW-0539">Nucleus</keyword>
<accession>A0A1G4M913</accession>
<evidence type="ECO:0000256" key="10">
    <source>
        <dbReference type="ARBA" id="ARBA00022829"/>
    </source>
</evidence>
<evidence type="ECO:0000256" key="15">
    <source>
        <dbReference type="ARBA" id="ARBA00023306"/>
    </source>
</evidence>
<evidence type="ECO:0000256" key="11">
    <source>
        <dbReference type="ARBA" id="ARBA00022838"/>
    </source>
</evidence>
<dbReference type="EMBL" id="LT598489">
    <property type="protein sequence ID" value="SCW00199.1"/>
    <property type="molecule type" value="Genomic_DNA"/>
</dbReference>
<keyword evidence="21" id="KW-1185">Reference proteome</keyword>
<protein>
    <recommendedName>
        <fullName evidence="17">DASH complex subunit SPC34</fullName>
    </recommendedName>
    <alternativeName>
        <fullName evidence="18">Outer kinetochore protein SPC34</fullName>
    </alternativeName>
</protein>
<evidence type="ECO:0000256" key="3">
    <source>
        <dbReference type="ARBA" id="ARBA00004629"/>
    </source>
</evidence>
<sequence length="271" mass="31260">MSDSLDFSLEQISQSSNSISTLYFKPPGIFHNAIVHEPRTSYADVITKIIRDGDPQDEVSLYKIDSSGLPKRKDGRKGVFDYLTELEINLKRNRRLGIQDENTIIQVPKEFYLKQHAQEAKKRKKNTGYILEDTQTGGVFDVLLKKFESDPRSQQLLKALQNGSVITNEHGDDATSRRKTMFVEDFPVEQILKVLNEVVTEWPVGEYQKRYAELLKNYNEINSEIQQLRSQIEVQEAQLHGNQGASSVVKLIEKEQREIEKLEHQIRQVQN</sequence>
<dbReference type="GO" id="GO:0051301">
    <property type="term" value="P:cell division"/>
    <property type="evidence" value="ECO:0007669"/>
    <property type="project" value="UniProtKB-KW"/>
</dbReference>
<dbReference type="GO" id="GO:0005876">
    <property type="term" value="C:spindle microtubule"/>
    <property type="evidence" value="ECO:0007669"/>
    <property type="project" value="InterPro"/>
</dbReference>
<comment type="similarity">
    <text evidence="4">Belongs to the DASH complex SPC34 family.</text>
</comment>
<evidence type="ECO:0000256" key="19">
    <source>
        <dbReference type="SAM" id="Coils"/>
    </source>
</evidence>
<evidence type="ECO:0000256" key="1">
    <source>
        <dbReference type="ARBA" id="ARBA00004123"/>
    </source>
</evidence>
<evidence type="ECO:0000256" key="9">
    <source>
        <dbReference type="ARBA" id="ARBA00022776"/>
    </source>
</evidence>
<keyword evidence="8" id="KW-0493">Microtubule</keyword>
<evidence type="ECO:0000256" key="13">
    <source>
        <dbReference type="ARBA" id="ARBA00023212"/>
    </source>
</evidence>
<proteinExistence type="inferred from homology"/>
<evidence type="ECO:0000313" key="20">
    <source>
        <dbReference type="EMBL" id="SCW00199.1"/>
    </source>
</evidence>
<dbReference type="GO" id="GO:0008608">
    <property type="term" value="P:attachment of spindle microtubules to kinetochore"/>
    <property type="evidence" value="ECO:0007669"/>
    <property type="project" value="InterPro"/>
</dbReference>
<evidence type="ECO:0000256" key="8">
    <source>
        <dbReference type="ARBA" id="ARBA00022701"/>
    </source>
</evidence>
<evidence type="ECO:0000256" key="16">
    <source>
        <dbReference type="ARBA" id="ARBA00023328"/>
    </source>
</evidence>
<feature type="coiled-coil region" evidence="19">
    <location>
        <begin position="204"/>
        <end position="265"/>
    </location>
</feature>
<dbReference type="Proteomes" id="UP000190831">
    <property type="component" value="Chromosome B"/>
</dbReference>
<evidence type="ECO:0000256" key="7">
    <source>
        <dbReference type="ARBA" id="ARBA00022618"/>
    </source>
</evidence>
<dbReference type="InterPro" id="IPR013966">
    <property type="entry name" value="Spc34"/>
</dbReference>
<gene>
    <name evidence="20" type="ORF">LAFE_0B11628G</name>
</gene>
<name>A0A1G4M913_LACFM</name>
<keyword evidence="7" id="KW-0132">Cell division</keyword>
<evidence type="ECO:0000256" key="6">
    <source>
        <dbReference type="ARBA" id="ARBA00022490"/>
    </source>
</evidence>
<comment type="subcellular location">
    <subcellularLocation>
        <location evidence="3">Chromosome</location>
        <location evidence="3">Centromere</location>
        <location evidence="3">Kinetochore</location>
    </subcellularLocation>
    <subcellularLocation>
        <location evidence="2">Cytoplasm</location>
        <location evidence="2">Cytoskeleton</location>
        <location evidence="2">Spindle</location>
    </subcellularLocation>
    <subcellularLocation>
        <location evidence="1">Nucleus</location>
    </subcellularLocation>
</comment>
<organism evidence="20 21">
    <name type="scientific">Lachancea fermentati</name>
    <name type="common">Zygosaccharomyces fermentati</name>
    <dbReference type="NCBI Taxonomy" id="4955"/>
    <lineage>
        <taxon>Eukaryota</taxon>
        <taxon>Fungi</taxon>
        <taxon>Dikarya</taxon>
        <taxon>Ascomycota</taxon>
        <taxon>Saccharomycotina</taxon>
        <taxon>Saccharomycetes</taxon>
        <taxon>Saccharomycetales</taxon>
        <taxon>Saccharomycetaceae</taxon>
        <taxon>Lachancea</taxon>
    </lineage>
</organism>
<evidence type="ECO:0000256" key="5">
    <source>
        <dbReference type="ARBA" id="ARBA00022454"/>
    </source>
</evidence>
<keyword evidence="16" id="KW-0137">Centromere</keyword>
<evidence type="ECO:0000256" key="17">
    <source>
        <dbReference type="ARBA" id="ARBA00044112"/>
    </source>
</evidence>
<dbReference type="AlphaFoldDB" id="A0A1G4M913"/>
<dbReference type="OrthoDB" id="10016597at2759"/>
<keyword evidence="9" id="KW-0498">Mitosis</keyword>
<evidence type="ECO:0000256" key="18">
    <source>
        <dbReference type="ARBA" id="ARBA00044346"/>
    </source>
</evidence>
<keyword evidence="10" id="KW-0159">Chromosome partition</keyword>
<keyword evidence="6" id="KW-0963">Cytoplasm</keyword>
<keyword evidence="15" id="KW-0131">Cell cycle</keyword>